<reference evidence="2 3" key="1">
    <citation type="journal article" date="2020" name="Mol. Biol. Evol.">
        <title>Distinct Expression and Methylation Patterns for Genes with Different Fates following a Single Whole-Genome Duplication in Flowering Plants.</title>
        <authorList>
            <person name="Shi T."/>
            <person name="Rahmani R.S."/>
            <person name="Gugger P.F."/>
            <person name="Wang M."/>
            <person name="Li H."/>
            <person name="Zhang Y."/>
            <person name="Li Z."/>
            <person name="Wang Q."/>
            <person name="Van de Peer Y."/>
            <person name="Marchal K."/>
            <person name="Chen J."/>
        </authorList>
    </citation>
    <scope>NUCLEOTIDE SEQUENCE [LARGE SCALE GENOMIC DNA]</scope>
    <source>
        <tissue evidence="2">Leaf</tissue>
    </source>
</reference>
<evidence type="ECO:0000256" key="1">
    <source>
        <dbReference type="SAM" id="SignalP"/>
    </source>
</evidence>
<feature type="chain" id="PRO_5032383653" evidence="1">
    <location>
        <begin position="26"/>
        <end position="72"/>
    </location>
</feature>
<dbReference type="Proteomes" id="UP000607653">
    <property type="component" value="Unassembled WGS sequence"/>
</dbReference>
<keyword evidence="1" id="KW-0732">Signal</keyword>
<gene>
    <name evidence="2" type="ORF">HUJ06_004104</name>
</gene>
<proteinExistence type="predicted"/>
<feature type="signal peptide" evidence="1">
    <location>
        <begin position="1"/>
        <end position="25"/>
    </location>
</feature>
<keyword evidence="3" id="KW-1185">Reference proteome</keyword>
<evidence type="ECO:0000313" key="3">
    <source>
        <dbReference type="Proteomes" id="UP000607653"/>
    </source>
</evidence>
<sequence length="72" mass="8505">MCLTPSLEEWLLFLILQLLKSPSMSRWREQHGLYRVPRVKPAFQLAFILLTWSNASKMDPSWTSLVNQQMIQ</sequence>
<dbReference type="AlphaFoldDB" id="A0A822ZID6"/>
<comment type="caution">
    <text evidence="2">The sequence shown here is derived from an EMBL/GenBank/DDBJ whole genome shotgun (WGS) entry which is preliminary data.</text>
</comment>
<protein>
    <submittedName>
        <fullName evidence="2">Uncharacterized protein</fullName>
    </submittedName>
</protein>
<name>A0A822ZID6_NELNU</name>
<organism evidence="2 3">
    <name type="scientific">Nelumbo nucifera</name>
    <name type="common">Sacred lotus</name>
    <dbReference type="NCBI Taxonomy" id="4432"/>
    <lineage>
        <taxon>Eukaryota</taxon>
        <taxon>Viridiplantae</taxon>
        <taxon>Streptophyta</taxon>
        <taxon>Embryophyta</taxon>
        <taxon>Tracheophyta</taxon>
        <taxon>Spermatophyta</taxon>
        <taxon>Magnoliopsida</taxon>
        <taxon>Proteales</taxon>
        <taxon>Nelumbonaceae</taxon>
        <taxon>Nelumbo</taxon>
    </lineage>
</organism>
<evidence type="ECO:0000313" key="2">
    <source>
        <dbReference type="EMBL" id="DAD45874.1"/>
    </source>
</evidence>
<accession>A0A822ZID6</accession>
<dbReference type="EMBL" id="DUZY01000007">
    <property type="protein sequence ID" value="DAD45874.1"/>
    <property type="molecule type" value="Genomic_DNA"/>
</dbReference>